<dbReference type="RefSeq" id="WP_187467905.1">
    <property type="nucleotide sequence ID" value="NZ_JACSIT010000141.1"/>
</dbReference>
<dbReference type="Pfam" id="PF21980">
    <property type="entry name" value="MksE"/>
    <property type="match status" value="1"/>
</dbReference>
<gene>
    <name evidence="1" type="ORF">H9S92_17105</name>
</gene>
<reference evidence="1" key="1">
    <citation type="submission" date="2020-08" db="EMBL/GenBank/DDBJ databases">
        <title>Lewinella bacteria from marine environments.</title>
        <authorList>
            <person name="Zhong Y."/>
        </authorList>
    </citation>
    <scope>NUCLEOTIDE SEQUENCE</scope>
    <source>
        <strain evidence="1">KCTC 42187</strain>
    </source>
</reference>
<dbReference type="InterPro" id="IPR053841">
    <property type="entry name" value="MksE"/>
</dbReference>
<proteinExistence type="predicted"/>
<dbReference type="EMBL" id="JACSIT010000141">
    <property type="protein sequence ID" value="MBC6995889.1"/>
    <property type="molecule type" value="Genomic_DNA"/>
</dbReference>
<comment type="caution">
    <text evidence="1">The sequence shown here is derived from an EMBL/GenBank/DDBJ whole genome shotgun (WGS) entry which is preliminary data.</text>
</comment>
<evidence type="ECO:0000313" key="2">
    <source>
        <dbReference type="Proteomes" id="UP000650081"/>
    </source>
</evidence>
<protein>
    <submittedName>
        <fullName evidence="1">Uncharacterized protein</fullName>
    </submittedName>
</protein>
<dbReference type="AlphaFoldDB" id="A0A923T9T8"/>
<keyword evidence="2" id="KW-1185">Reference proteome</keyword>
<organism evidence="1 2">
    <name type="scientific">Neolewinella lacunae</name>
    <dbReference type="NCBI Taxonomy" id="1517758"/>
    <lineage>
        <taxon>Bacteria</taxon>
        <taxon>Pseudomonadati</taxon>
        <taxon>Bacteroidota</taxon>
        <taxon>Saprospiria</taxon>
        <taxon>Saprospirales</taxon>
        <taxon>Lewinellaceae</taxon>
        <taxon>Neolewinella</taxon>
    </lineage>
</organism>
<dbReference type="Proteomes" id="UP000650081">
    <property type="component" value="Unassembled WGS sequence"/>
</dbReference>
<name>A0A923T9T8_9BACT</name>
<evidence type="ECO:0000313" key="1">
    <source>
        <dbReference type="EMBL" id="MBC6995889.1"/>
    </source>
</evidence>
<accession>A0A923T9T8</accession>
<sequence length="175" mass="20957">MQYPPEHFAIVNALFREGRFLLEGEAAFLALREQREFYQRFFHESFRLQLVLTADYALLTSNRDKDPLARSICIFLAVFCYELDQEDSNLLEKLSFGIFSISQWEERFEQSSFNNVLEATDKLRNADQRAKFYLELARRSLIDRLDDDHFRFTPAHRYFLEFARDLNVREMMNKA</sequence>